<dbReference type="Pfam" id="PF09937">
    <property type="entry name" value="DUF2169"/>
    <property type="match status" value="1"/>
</dbReference>
<evidence type="ECO:0000259" key="1">
    <source>
        <dbReference type="Pfam" id="PF09937"/>
    </source>
</evidence>
<evidence type="ECO:0000313" key="3">
    <source>
        <dbReference type="Proteomes" id="UP001549164"/>
    </source>
</evidence>
<comment type="caution">
    <text evidence="2">The sequence shown here is derived from an EMBL/GenBank/DDBJ whole genome shotgun (WGS) entry which is preliminary data.</text>
</comment>
<feature type="domain" description="DUF2169" evidence="1">
    <location>
        <begin position="21"/>
        <end position="318"/>
    </location>
</feature>
<sequence length="373" mass="41470">MLDKNATGLAAIGFEQTHRDGGPMGVIAVCGRYDLDLNGTLALSPNQELVLADRYEDDPQKAPLLRPADLIPFKPNADVTVLMRTYPRKRDVKTGWKTGVKVGNHGYVVDVTGLRTWSWSGEAWQLGDPITLDSTLVDYRVAASNLVTGAPPAETVPDNPLGIANLDERFLDREKIYSHPMLFSEDDSGDRAKMGVAHEVAGFAPIPPFWRVRQQYAGTYDKDWLETRHPRLPEDFDYAFYQSANPRMIQTGYLKGDEQVFLAAALAGGKNLTFNLPGIQPVAHYQWIDGREVFVRLNCDGVHIDVREEPFTVDITWRAWLPICPQFFKIDLSVGTIGEARKYPASTLHGLEDLETPETATVSDKQQETGGAP</sequence>
<proteinExistence type="predicted"/>
<dbReference type="InterPro" id="IPR018683">
    <property type="entry name" value="DUF2169"/>
</dbReference>
<gene>
    <name evidence="2" type="ORF">ABID12_003851</name>
</gene>
<protein>
    <recommendedName>
        <fullName evidence="1">DUF2169 domain-containing protein</fullName>
    </recommendedName>
</protein>
<keyword evidence="3" id="KW-1185">Reference proteome</keyword>
<organism evidence="2 3">
    <name type="scientific">Martelella mangrovi</name>
    <dbReference type="NCBI Taxonomy" id="1397477"/>
    <lineage>
        <taxon>Bacteria</taxon>
        <taxon>Pseudomonadati</taxon>
        <taxon>Pseudomonadota</taxon>
        <taxon>Alphaproteobacteria</taxon>
        <taxon>Hyphomicrobiales</taxon>
        <taxon>Aurantimonadaceae</taxon>
        <taxon>Martelella</taxon>
    </lineage>
</organism>
<dbReference type="RefSeq" id="WP_354435689.1">
    <property type="nucleotide sequence ID" value="NZ_JBEPLY010000017.1"/>
</dbReference>
<dbReference type="EMBL" id="JBEPLY010000017">
    <property type="protein sequence ID" value="MET3601888.1"/>
    <property type="molecule type" value="Genomic_DNA"/>
</dbReference>
<name>A0ABV2IG21_9HYPH</name>
<evidence type="ECO:0000313" key="2">
    <source>
        <dbReference type="EMBL" id="MET3601888.1"/>
    </source>
</evidence>
<reference evidence="2 3" key="1">
    <citation type="submission" date="2024-06" db="EMBL/GenBank/DDBJ databases">
        <title>Genomic Encyclopedia of Type Strains, Phase IV (KMG-IV): sequencing the most valuable type-strain genomes for metagenomic binning, comparative biology and taxonomic classification.</title>
        <authorList>
            <person name="Goeker M."/>
        </authorList>
    </citation>
    <scope>NUCLEOTIDE SEQUENCE [LARGE SCALE GENOMIC DNA]</scope>
    <source>
        <strain evidence="2 3">DSM 28102</strain>
    </source>
</reference>
<accession>A0ABV2IG21</accession>
<dbReference type="Proteomes" id="UP001549164">
    <property type="component" value="Unassembled WGS sequence"/>
</dbReference>